<dbReference type="AlphaFoldDB" id="A0A9P6DJ07"/>
<accession>A0A9P6DJ07</accession>
<feature type="region of interest" description="Disordered" evidence="1">
    <location>
        <begin position="122"/>
        <end position="171"/>
    </location>
</feature>
<gene>
    <name evidence="2" type="ORF">BDN71DRAFT_1443020</name>
</gene>
<dbReference type="Proteomes" id="UP000807025">
    <property type="component" value="Unassembled WGS sequence"/>
</dbReference>
<keyword evidence="3" id="KW-1185">Reference proteome</keyword>
<evidence type="ECO:0000313" key="3">
    <source>
        <dbReference type="Proteomes" id="UP000807025"/>
    </source>
</evidence>
<feature type="compositionally biased region" description="Low complexity" evidence="1">
    <location>
        <begin position="129"/>
        <end position="138"/>
    </location>
</feature>
<proteinExistence type="predicted"/>
<dbReference type="EMBL" id="MU154536">
    <property type="protein sequence ID" value="KAF9498655.1"/>
    <property type="molecule type" value="Genomic_DNA"/>
</dbReference>
<evidence type="ECO:0000313" key="2">
    <source>
        <dbReference type="EMBL" id="KAF9498655.1"/>
    </source>
</evidence>
<reference evidence="2" key="1">
    <citation type="submission" date="2020-11" db="EMBL/GenBank/DDBJ databases">
        <authorList>
            <consortium name="DOE Joint Genome Institute"/>
            <person name="Ahrendt S."/>
            <person name="Riley R."/>
            <person name="Andreopoulos W."/>
            <person name="Labutti K."/>
            <person name="Pangilinan J."/>
            <person name="Ruiz-Duenas F.J."/>
            <person name="Barrasa J.M."/>
            <person name="Sanchez-Garcia M."/>
            <person name="Camarero S."/>
            <person name="Miyauchi S."/>
            <person name="Serrano A."/>
            <person name="Linde D."/>
            <person name="Babiker R."/>
            <person name="Drula E."/>
            <person name="Ayuso-Fernandez I."/>
            <person name="Pacheco R."/>
            <person name="Padilla G."/>
            <person name="Ferreira P."/>
            <person name="Barriuso J."/>
            <person name="Kellner H."/>
            <person name="Castanera R."/>
            <person name="Alfaro M."/>
            <person name="Ramirez L."/>
            <person name="Pisabarro A.G."/>
            <person name="Kuo A."/>
            <person name="Tritt A."/>
            <person name="Lipzen A."/>
            <person name="He G."/>
            <person name="Yan M."/>
            <person name="Ng V."/>
            <person name="Cullen D."/>
            <person name="Martin F."/>
            <person name="Rosso M.-N."/>
            <person name="Henrissat B."/>
            <person name="Hibbett D."/>
            <person name="Martinez A.T."/>
            <person name="Grigoriev I.V."/>
        </authorList>
    </citation>
    <scope>NUCLEOTIDE SEQUENCE</scope>
    <source>
        <strain evidence="2">ATCC 90797</strain>
    </source>
</reference>
<protein>
    <submittedName>
        <fullName evidence="2">Uncharacterized protein</fullName>
    </submittedName>
</protein>
<name>A0A9P6DJ07_PLEER</name>
<organism evidence="2 3">
    <name type="scientific">Pleurotus eryngii</name>
    <name type="common">Boletus of the steppes</name>
    <dbReference type="NCBI Taxonomy" id="5323"/>
    <lineage>
        <taxon>Eukaryota</taxon>
        <taxon>Fungi</taxon>
        <taxon>Dikarya</taxon>
        <taxon>Basidiomycota</taxon>
        <taxon>Agaricomycotina</taxon>
        <taxon>Agaricomycetes</taxon>
        <taxon>Agaricomycetidae</taxon>
        <taxon>Agaricales</taxon>
        <taxon>Pleurotineae</taxon>
        <taxon>Pleurotaceae</taxon>
        <taxon>Pleurotus</taxon>
    </lineage>
</organism>
<comment type="caution">
    <text evidence="2">The sequence shown here is derived from an EMBL/GenBank/DDBJ whole genome shotgun (WGS) entry which is preliminary data.</text>
</comment>
<evidence type="ECO:0000256" key="1">
    <source>
        <dbReference type="SAM" id="MobiDB-lite"/>
    </source>
</evidence>
<sequence>MATIGSVLATGSSACNSTEMLSDVDSFSVSSVQDLETSLFKTSTPLYVKSKQVVEVVVPPQPAWVNQHLSEKKSVMKITGPATASKSLAETLAAAFSNNGVQPSPSLSPFKRISLATPGAVRQSLQHASSTLSSSPSLPCLPSPPSSPHNSPTHSFQQESAPTSPHPADTP</sequence>